<dbReference type="InterPro" id="IPR011010">
    <property type="entry name" value="DNA_brk_join_enz"/>
</dbReference>
<feature type="domain" description="Tyr recombinase" evidence="6">
    <location>
        <begin position="123"/>
        <end position="338"/>
    </location>
</feature>
<accession>A0A8T8WB39</accession>
<evidence type="ECO:0000256" key="3">
    <source>
        <dbReference type="ARBA" id="ARBA00023172"/>
    </source>
</evidence>
<evidence type="ECO:0000256" key="5">
    <source>
        <dbReference type="SAM" id="MobiDB-lite"/>
    </source>
</evidence>
<dbReference type="KEGG" id="hmp:K6T50_12220"/>
<reference evidence="8 9" key="1">
    <citation type="journal article" date="2021" name="Int. J. Syst. Evol. Microbiol.">
        <title>Halobaculum halophilum sp. nov. and Halobaculum salinum sp. nov., isolated from salt lake and saline soil.</title>
        <authorList>
            <person name="Cui H.L."/>
            <person name="Shi X.W."/>
            <person name="Yin X.M."/>
            <person name="Yang X.Y."/>
            <person name="Hou J."/>
            <person name="Zhu L."/>
        </authorList>
    </citation>
    <scope>NUCLEOTIDE SEQUENCE [LARGE SCALE GENOMIC DNA]</scope>
    <source>
        <strain evidence="8 9">NBRC 109044</strain>
    </source>
</reference>
<proteinExistence type="predicted"/>
<dbReference type="InterPro" id="IPR010998">
    <property type="entry name" value="Integrase_recombinase_N"/>
</dbReference>
<dbReference type="RefSeq" id="WP_222606865.1">
    <property type="nucleotide sequence ID" value="NZ_CP081958.1"/>
</dbReference>
<dbReference type="InterPro" id="IPR050090">
    <property type="entry name" value="Tyrosine_recombinase_XerCD"/>
</dbReference>
<name>A0A8T8WB39_9EURY</name>
<keyword evidence="3" id="KW-0233">DNA recombination</keyword>
<dbReference type="InterPro" id="IPR004107">
    <property type="entry name" value="Integrase_SAM-like_N"/>
</dbReference>
<dbReference type="SUPFAM" id="SSF56349">
    <property type="entry name" value="DNA breaking-rejoining enzymes"/>
    <property type="match status" value="1"/>
</dbReference>
<feature type="compositionally biased region" description="Polar residues" evidence="5">
    <location>
        <begin position="278"/>
        <end position="288"/>
    </location>
</feature>
<evidence type="ECO:0000259" key="6">
    <source>
        <dbReference type="PROSITE" id="PS51898"/>
    </source>
</evidence>
<dbReference type="PROSITE" id="PS51898">
    <property type="entry name" value="TYR_RECOMBINASE"/>
    <property type="match status" value="1"/>
</dbReference>
<dbReference type="PANTHER" id="PTHR30349">
    <property type="entry name" value="PHAGE INTEGRASE-RELATED"/>
    <property type="match status" value="1"/>
</dbReference>
<dbReference type="InterPro" id="IPR002104">
    <property type="entry name" value="Integrase_catalytic"/>
</dbReference>
<dbReference type="PANTHER" id="PTHR30349:SF41">
    <property type="entry name" value="INTEGRASE_RECOMBINASE PROTEIN MJ0367-RELATED"/>
    <property type="match status" value="1"/>
</dbReference>
<dbReference type="Pfam" id="PF00589">
    <property type="entry name" value="Phage_integrase"/>
    <property type="match status" value="1"/>
</dbReference>
<dbReference type="GeneID" id="67178920"/>
<dbReference type="Gene3D" id="1.10.443.10">
    <property type="entry name" value="Intergrase catalytic core"/>
    <property type="match status" value="1"/>
</dbReference>
<dbReference type="Proteomes" id="UP000826254">
    <property type="component" value="Chromosome"/>
</dbReference>
<evidence type="ECO:0000256" key="4">
    <source>
        <dbReference type="PROSITE-ProRule" id="PRU01248"/>
    </source>
</evidence>
<dbReference type="EMBL" id="CP081958">
    <property type="protein sequence ID" value="QZP37050.1"/>
    <property type="molecule type" value="Genomic_DNA"/>
</dbReference>
<dbReference type="GO" id="GO:0003677">
    <property type="term" value="F:DNA binding"/>
    <property type="evidence" value="ECO:0007669"/>
    <property type="project" value="UniProtKB-UniRule"/>
</dbReference>
<dbReference type="Pfam" id="PF02899">
    <property type="entry name" value="Phage_int_SAM_1"/>
    <property type="match status" value="1"/>
</dbReference>
<dbReference type="PROSITE" id="PS51900">
    <property type="entry name" value="CB"/>
    <property type="match status" value="1"/>
</dbReference>
<gene>
    <name evidence="8" type="ORF">K6T50_12220</name>
</gene>
<dbReference type="InterPro" id="IPR044068">
    <property type="entry name" value="CB"/>
</dbReference>
<keyword evidence="1" id="KW-0229">DNA integration</keyword>
<dbReference type="Gene3D" id="1.10.150.130">
    <property type="match status" value="1"/>
</dbReference>
<organism evidence="8 9">
    <name type="scientific">Halobaculum magnesiiphilum</name>
    <dbReference type="NCBI Taxonomy" id="1017351"/>
    <lineage>
        <taxon>Archaea</taxon>
        <taxon>Methanobacteriati</taxon>
        <taxon>Methanobacteriota</taxon>
        <taxon>Stenosarchaea group</taxon>
        <taxon>Halobacteria</taxon>
        <taxon>Halobacteriales</taxon>
        <taxon>Haloferacaceae</taxon>
        <taxon>Halobaculum</taxon>
    </lineage>
</organism>
<protein>
    <submittedName>
        <fullName evidence="8">Site-specific integrase</fullName>
    </submittedName>
</protein>
<evidence type="ECO:0000256" key="1">
    <source>
        <dbReference type="ARBA" id="ARBA00022908"/>
    </source>
</evidence>
<evidence type="ECO:0000256" key="2">
    <source>
        <dbReference type="ARBA" id="ARBA00023125"/>
    </source>
</evidence>
<evidence type="ECO:0000259" key="7">
    <source>
        <dbReference type="PROSITE" id="PS51900"/>
    </source>
</evidence>
<dbReference type="InterPro" id="IPR013762">
    <property type="entry name" value="Integrase-like_cat_sf"/>
</dbReference>
<evidence type="ECO:0000313" key="8">
    <source>
        <dbReference type="EMBL" id="QZP37050.1"/>
    </source>
</evidence>
<keyword evidence="9" id="KW-1185">Reference proteome</keyword>
<dbReference type="AlphaFoldDB" id="A0A8T8WB39"/>
<sequence length="344" mass="40129">MSEDRDLRRRDHLIPMSPSEGVERFLDHREQRVAKSTYQNNQTTLEQFLAWCRETGIENLNDLTGRLLADYVTHRRRRVKPISLQKELSAVRVALEYWADLDAVEPGLRERVHAPDVADGAESRDVLVDEETAEQILQYLERYHRAQREHVVLAIWWDTGMRLGALRSLDVGDLREEDHAVSLQHQPDSDTPLKNGREGERWVWLGEPLYALIEEYIEIHRDDVRDEHGRQPLITTRNGRASESTLRDISYRWTQPCRWAECPHDREPESCEAYGAPNTPSKCPSSRSPHGWRRGSITDHLNRGVSPEVVSERANVSLEVLYRHYDARQPDEKMAVRREHLQEK</sequence>
<evidence type="ECO:0000313" key="9">
    <source>
        <dbReference type="Proteomes" id="UP000826254"/>
    </source>
</evidence>
<feature type="domain" description="Core-binding (CB)" evidence="7">
    <location>
        <begin position="16"/>
        <end position="99"/>
    </location>
</feature>
<keyword evidence="2 4" id="KW-0238">DNA-binding</keyword>
<dbReference type="GO" id="GO:0015074">
    <property type="term" value="P:DNA integration"/>
    <property type="evidence" value="ECO:0007669"/>
    <property type="project" value="UniProtKB-KW"/>
</dbReference>
<feature type="region of interest" description="Disordered" evidence="5">
    <location>
        <begin position="276"/>
        <end position="304"/>
    </location>
</feature>
<dbReference type="CDD" id="cd00397">
    <property type="entry name" value="DNA_BRE_C"/>
    <property type="match status" value="1"/>
</dbReference>
<dbReference type="GO" id="GO:0006310">
    <property type="term" value="P:DNA recombination"/>
    <property type="evidence" value="ECO:0007669"/>
    <property type="project" value="UniProtKB-KW"/>
</dbReference>